<proteinExistence type="predicted"/>
<dbReference type="InterPro" id="IPR000644">
    <property type="entry name" value="CBS_dom"/>
</dbReference>
<evidence type="ECO:0000259" key="3">
    <source>
        <dbReference type="PROSITE" id="PS51371"/>
    </source>
</evidence>
<gene>
    <name evidence="4" type="ORF">GA0070215_104381</name>
</gene>
<evidence type="ECO:0000313" key="5">
    <source>
        <dbReference type="Proteomes" id="UP000198551"/>
    </source>
</evidence>
<dbReference type="PROSITE" id="PS51371">
    <property type="entry name" value="CBS"/>
    <property type="match status" value="1"/>
</dbReference>
<feature type="domain" description="CBS" evidence="3">
    <location>
        <begin position="1"/>
        <end position="38"/>
    </location>
</feature>
<dbReference type="AlphaFoldDB" id="A0A1C4WC44"/>
<keyword evidence="5" id="KW-1185">Reference proteome</keyword>
<reference evidence="5" key="1">
    <citation type="submission" date="2016-06" db="EMBL/GenBank/DDBJ databases">
        <authorList>
            <person name="Varghese N."/>
        </authorList>
    </citation>
    <scope>NUCLEOTIDE SEQUENCE [LARGE SCALE GENOMIC DNA]</scope>
    <source>
        <strain evidence="5">DSM 45555</strain>
    </source>
</reference>
<dbReference type="SUPFAM" id="SSF54631">
    <property type="entry name" value="CBS-domain pair"/>
    <property type="match status" value="1"/>
</dbReference>
<dbReference type="Gene3D" id="3.10.580.10">
    <property type="entry name" value="CBS-domain"/>
    <property type="match status" value="1"/>
</dbReference>
<dbReference type="InterPro" id="IPR046342">
    <property type="entry name" value="CBS_dom_sf"/>
</dbReference>
<accession>A0A1C4WC44</accession>
<name>A0A1C4WC44_9ACTN</name>
<evidence type="ECO:0000313" key="4">
    <source>
        <dbReference type="EMBL" id="SCE93768.1"/>
    </source>
</evidence>
<evidence type="ECO:0000256" key="1">
    <source>
        <dbReference type="PROSITE-ProRule" id="PRU00703"/>
    </source>
</evidence>
<protein>
    <submittedName>
        <fullName evidence="4">CBS domain-containing protein</fullName>
    </submittedName>
</protein>
<dbReference type="EMBL" id="FMCV01000004">
    <property type="protein sequence ID" value="SCE93768.1"/>
    <property type="molecule type" value="Genomic_DNA"/>
</dbReference>
<feature type="region of interest" description="Disordered" evidence="2">
    <location>
        <begin position="73"/>
        <end position="109"/>
    </location>
</feature>
<keyword evidence="1" id="KW-0129">CBS domain</keyword>
<dbReference type="Pfam" id="PF00571">
    <property type="entry name" value="CBS"/>
    <property type="match status" value="1"/>
</dbReference>
<dbReference type="RefSeq" id="WP_026267587.1">
    <property type="nucleotide sequence ID" value="NZ_FMCV01000004.1"/>
</dbReference>
<organism evidence="4 5">
    <name type="scientific">Micromonospora marina</name>
    <dbReference type="NCBI Taxonomy" id="307120"/>
    <lineage>
        <taxon>Bacteria</taxon>
        <taxon>Bacillati</taxon>
        <taxon>Actinomycetota</taxon>
        <taxon>Actinomycetes</taxon>
        <taxon>Micromonosporales</taxon>
        <taxon>Micromonosporaceae</taxon>
        <taxon>Micromonospora</taxon>
    </lineage>
</organism>
<sequence length="109" mass="12213">MDHEAVRRLPVLDDLGRLTGIVTRGDLLRVHLRTDADIRAEVVHEVLRRVLSVRDGLVTVQVRGGEVTTDGRLDRRSAATRAAPVRWGPRWRAGRRAAPEPRPATGRTR</sequence>
<evidence type="ECO:0000256" key="2">
    <source>
        <dbReference type="SAM" id="MobiDB-lite"/>
    </source>
</evidence>
<dbReference type="Proteomes" id="UP000198551">
    <property type="component" value="Unassembled WGS sequence"/>
</dbReference>